<reference evidence="2 3" key="1">
    <citation type="submission" date="2023-07" db="EMBL/GenBank/DDBJ databases">
        <title>Sorghum-associated microbial communities from plants grown in Nebraska, USA.</title>
        <authorList>
            <person name="Schachtman D."/>
        </authorList>
    </citation>
    <scope>NUCLEOTIDE SEQUENCE [LARGE SCALE GENOMIC DNA]</scope>
    <source>
        <strain evidence="2 3">DS1709</strain>
    </source>
</reference>
<name>A0ABU1LE76_9FLAO</name>
<evidence type="ECO:0000313" key="2">
    <source>
        <dbReference type="EMBL" id="MDR6405018.1"/>
    </source>
</evidence>
<dbReference type="Pfam" id="PF08874">
    <property type="entry name" value="DUF1835"/>
    <property type="match status" value="1"/>
</dbReference>
<gene>
    <name evidence="2" type="ORF">J2781_001942</name>
</gene>
<organism evidence="2 3">
    <name type="scientific">Chryseobacterium geocarposphaerae</name>
    <dbReference type="NCBI Taxonomy" id="1416776"/>
    <lineage>
        <taxon>Bacteria</taxon>
        <taxon>Pseudomonadati</taxon>
        <taxon>Bacteroidota</taxon>
        <taxon>Flavobacteriia</taxon>
        <taxon>Flavobacteriales</taxon>
        <taxon>Weeksellaceae</taxon>
        <taxon>Chryseobacterium group</taxon>
        <taxon>Chryseobacterium</taxon>
    </lineage>
</organism>
<keyword evidence="3" id="KW-1185">Reference proteome</keyword>
<evidence type="ECO:0000313" key="3">
    <source>
        <dbReference type="Proteomes" id="UP001184853"/>
    </source>
</evidence>
<comment type="caution">
    <text evidence="2">The sequence shown here is derived from an EMBL/GenBank/DDBJ whole genome shotgun (WGS) entry which is preliminary data.</text>
</comment>
<proteinExistence type="predicted"/>
<evidence type="ECO:0000259" key="1">
    <source>
        <dbReference type="Pfam" id="PF08874"/>
    </source>
</evidence>
<dbReference type="EMBL" id="JAVDQS010000004">
    <property type="protein sequence ID" value="MDR6405018.1"/>
    <property type="molecule type" value="Genomic_DNA"/>
</dbReference>
<dbReference type="InterPro" id="IPR014973">
    <property type="entry name" value="DUF1835"/>
</dbReference>
<sequence>MNVIFNIANGDYLADQLKETSIAGEIIVCREALVAGPLQAENLNSFWKIRSEYIERDYNDSQKSYYSKVVSEFEKLLKIPEGSEVNLWFEDDLFCQVNMWFCLSLLSDSKGLKIYRVFPKTTNKDHWKGFSVSENSDLEASLLSRVLFEEKDIELGINLWEAYRNNNIELLKELSDNQSNCFHFLKEVITAYSTINLEAFIENLVKTGTTDFNIIFEKFLEEFEILGFGDLQVKTIYNKVLNTK</sequence>
<dbReference type="Proteomes" id="UP001184853">
    <property type="component" value="Unassembled WGS sequence"/>
</dbReference>
<accession>A0ABU1LE76</accession>
<feature type="domain" description="DUF1835" evidence="1">
    <location>
        <begin position="5"/>
        <end position="110"/>
    </location>
</feature>
<dbReference type="RefSeq" id="WP_115982915.1">
    <property type="nucleotide sequence ID" value="NZ_JAVDQS010000004.1"/>
</dbReference>
<protein>
    <recommendedName>
        <fullName evidence="1">DUF1835 domain-containing protein</fullName>
    </recommendedName>
</protein>